<evidence type="ECO:0000313" key="5">
    <source>
        <dbReference type="EMBL" id="VDN23983.1"/>
    </source>
</evidence>
<reference evidence="7" key="1">
    <citation type="submission" date="2016-06" db="UniProtKB">
        <authorList>
            <consortium name="WormBaseParasite"/>
        </authorList>
    </citation>
    <scope>IDENTIFICATION</scope>
</reference>
<dbReference type="InterPro" id="IPR029063">
    <property type="entry name" value="SAM-dependent_MTases_sf"/>
</dbReference>
<protein>
    <submittedName>
        <fullName evidence="7">Thioesterase</fullName>
    </submittedName>
</protein>
<evidence type="ECO:0000256" key="3">
    <source>
        <dbReference type="ARBA" id="ARBA00022679"/>
    </source>
</evidence>
<gene>
    <name evidence="5" type="ORF">GPUH_LOCUS14334</name>
</gene>
<evidence type="ECO:0000256" key="1">
    <source>
        <dbReference type="ARBA" id="ARBA00007996"/>
    </source>
</evidence>
<keyword evidence="2" id="KW-0489">Methyltransferase</keyword>
<dbReference type="EMBL" id="UYRT01081143">
    <property type="protein sequence ID" value="VDN23983.1"/>
    <property type="molecule type" value="Genomic_DNA"/>
</dbReference>
<dbReference type="InterPro" id="IPR000940">
    <property type="entry name" value="NNMT_TEMT_trans"/>
</dbReference>
<keyword evidence="3" id="KW-0808">Transferase</keyword>
<keyword evidence="4" id="KW-0949">S-adenosyl-L-methionine</keyword>
<evidence type="ECO:0000256" key="4">
    <source>
        <dbReference type="ARBA" id="ARBA00022691"/>
    </source>
</evidence>
<dbReference type="Proteomes" id="UP000271098">
    <property type="component" value="Unassembled WGS sequence"/>
</dbReference>
<reference evidence="5 6" key="2">
    <citation type="submission" date="2018-11" db="EMBL/GenBank/DDBJ databases">
        <authorList>
            <consortium name="Pathogen Informatics"/>
        </authorList>
    </citation>
    <scope>NUCLEOTIDE SEQUENCE [LARGE SCALE GENOMIC DNA]</scope>
</reference>
<dbReference type="OrthoDB" id="10050085at2759"/>
<sequence>MKPNEIRRLSNTTVIPHIQYGAYLRQIELPTSVYREQAYINFFILIQLLELKRGETASIYLADYLPQNRKELFRWTIGSSVFDWTQVLKMIATVEGAGWLQLKEMELQARSKVRFEIRTENFSNIERI</sequence>
<proteinExistence type="inferred from homology"/>
<comment type="similarity">
    <text evidence="1">Belongs to the class I-like SAM-binding methyltransferase superfamily. NNMT/PNMT/TEMT family.</text>
</comment>
<dbReference type="AlphaFoldDB" id="A0A183E043"/>
<evidence type="ECO:0000313" key="7">
    <source>
        <dbReference type="WBParaSite" id="GPUH_0001435301-mRNA-1"/>
    </source>
</evidence>
<dbReference type="Pfam" id="PF01234">
    <property type="entry name" value="NNMT_PNMT_TEMT"/>
    <property type="match status" value="1"/>
</dbReference>
<dbReference type="WBParaSite" id="GPUH_0001435301-mRNA-1">
    <property type="protein sequence ID" value="GPUH_0001435301-mRNA-1"/>
    <property type="gene ID" value="GPUH_0001435301"/>
</dbReference>
<evidence type="ECO:0000313" key="6">
    <source>
        <dbReference type="Proteomes" id="UP000271098"/>
    </source>
</evidence>
<dbReference type="GO" id="GO:0032259">
    <property type="term" value="P:methylation"/>
    <property type="evidence" value="ECO:0007669"/>
    <property type="project" value="UniProtKB-KW"/>
</dbReference>
<accession>A0A183E043</accession>
<evidence type="ECO:0000256" key="2">
    <source>
        <dbReference type="ARBA" id="ARBA00022603"/>
    </source>
</evidence>
<keyword evidence="6" id="KW-1185">Reference proteome</keyword>
<dbReference type="Gene3D" id="3.40.50.150">
    <property type="entry name" value="Vaccinia Virus protein VP39"/>
    <property type="match status" value="1"/>
</dbReference>
<name>A0A183E043_9BILA</name>
<dbReference type="GO" id="GO:0008168">
    <property type="term" value="F:methyltransferase activity"/>
    <property type="evidence" value="ECO:0007669"/>
    <property type="project" value="UniProtKB-KW"/>
</dbReference>
<organism evidence="7">
    <name type="scientific">Gongylonema pulchrum</name>
    <dbReference type="NCBI Taxonomy" id="637853"/>
    <lineage>
        <taxon>Eukaryota</taxon>
        <taxon>Metazoa</taxon>
        <taxon>Ecdysozoa</taxon>
        <taxon>Nematoda</taxon>
        <taxon>Chromadorea</taxon>
        <taxon>Rhabditida</taxon>
        <taxon>Spirurina</taxon>
        <taxon>Spiruromorpha</taxon>
        <taxon>Spiruroidea</taxon>
        <taxon>Gongylonematidae</taxon>
        <taxon>Gongylonema</taxon>
    </lineage>
</organism>